<accession>A0A9W6WN17</accession>
<organism evidence="2 3">
    <name type="scientific">Phytophthora lilii</name>
    <dbReference type="NCBI Taxonomy" id="2077276"/>
    <lineage>
        <taxon>Eukaryota</taxon>
        <taxon>Sar</taxon>
        <taxon>Stramenopiles</taxon>
        <taxon>Oomycota</taxon>
        <taxon>Peronosporomycetes</taxon>
        <taxon>Peronosporales</taxon>
        <taxon>Peronosporaceae</taxon>
        <taxon>Phytophthora</taxon>
    </lineage>
</organism>
<dbReference type="Proteomes" id="UP001165083">
    <property type="component" value="Unassembled WGS sequence"/>
</dbReference>
<evidence type="ECO:0000313" key="2">
    <source>
        <dbReference type="EMBL" id="GMF10881.1"/>
    </source>
</evidence>
<gene>
    <name evidence="2" type="ORF">Plil01_000164300</name>
</gene>
<evidence type="ECO:0000256" key="1">
    <source>
        <dbReference type="SAM" id="MobiDB-lite"/>
    </source>
</evidence>
<feature type="compositionally biased region" description="Basic and acidic residues" evidence="1">
    <location>
        <begin position="54"/>
        <end position="106"/>
    </location>
</feature>
<dbReference type="AlphaFoldDB" id="A0A9W6WN17"/>
<comment type="caution">
    <text evidence="2">The sequence shown here is derived from an EMBL/GenBank/DDBJ whole genome shotgun (WGS) entry which is preliminary data.</text>
</comment>
<feature type="region of interest" description="Disordered" evidence="1">
    <location>
        <begin position="46"/>
        <end position="128"/>
    </location>
</feature>
<sequence length="128" mass="14610">MQRITRSDFQVRRRDTRGENSVIDGLWRWIDRPVHDEMQLHRGVLQLPGDDGEAQTHRKSGGDDEGALRDAETWPLESHRRRDGHGYHVQHGVDQDADGEVRRESAGSEASSDGNVDDLRCKRLVSPF</sequence>
<dbReference type="EMBL" id="BSXW01000056">
    <property type="protein sequence ID" value="GMF10881.1"/>
    <property type="molecule type" value="Genomic_DNA"/>
</dbReference>
<proteinExistence type="predicted"/>
<name>A0A9W6WN17_9STRA</name>
<evidence type="ECO:0000313" key="3">
    <source>
        <dbReference type="Proteomes" id="UP001165083"/>
    </source>
</evidence>
<reference evidence="2" key="1">
    <citation type="submission" date="2023-04" db="EMBL/GenBank/DDBJ databases">
        <title>Phytophthora lilii NBRC 32176.</title>
        <authorList>
            <person name="Ichikawa N."/>
            <person name="Sato H."/>
            <person name="Tonouchi N."/>
        </authorList>
    </citation>
    <scope>NUCLEOTIDE SEQUENCE</scope>
    <source>
        <strain evidence="2">NBRC 32176</strain>
    </source>
</reference>
<keyword evidence="3" id="KW-1185">Reference proteome</keyword>
<protein>
    <submittedName>
        <fullName evidence="2">Unnamed protein product</fullName>
    </submittedName>
</protein>